<proteinExistence type="predicted"/>
<evidence type="ECO:0000313" key="1">
    <source>
        <dbReference type="EMBL" id="CAG8856999.1"/>
    </source>
</evidence>
<organism evidence="1 2">
    <name type="scientific">Gigaspora margarita</name>
    <dbReference type="NCBI Taxonomy" id="4874"/>
    <lineage>
        <taxon>Eukaryota</taxon>
        <taxon>Fungi</taxon>
        <taxon>Fungi incertae sedis</taxon>
        <taxon>Mucoromycota</taxon>
        <taxon>Glomeromycotina</taxon>
        <taxon>Glomeromycetes</taxon>
        <taxon>Diversisporales</taxon>
        <taxon>Gigasporaceae</taxon>
        <taxon>Gigaspora</taxon>
    </lineage>
</organism>
<feature type="non-terminal residue" evidence="1">
    <location>
        <position position="78"/>
    </location>
</feature>
<accession>A0ABN7XNV5</accession>
<feature type="non-terminal residue" evidence="1">
    <location>
        <position position="1"/>
    </location>
</feature>
<dbReference type="Proteomes" id="UP000789901">
    <property type="component" value="Unassembled WGS sequence"/>
</dbReference>
<name>A0ABN7XNV5_GIGMA</name>
<dbReference type="EMBL" id="CAJVQB010166206">
    <property type="protein sequence ID" value="CAG8856999.1"/>
    <property type="molecule type" value="Genomic_DNA"/>
</dbReference>
<keyword evidence="2" id="KW-1185">Reference proteome</keyword>
<comment type="caution">
    <text evidence="1">The sequence shown here is derived from an EMBL/GenBank/DDBJ whole genome shotgun (WGS) entry which is preliminary data.</text>
</comment>
<sequence>SYKIINSNWQKYSNKLNDILNNQNESEIIPRKIYTYIIGKNKNLNSPEARYQEVEITEDDRIYDILRKMDRIYLLPYK</sequence>
<evidence type="ECO:0000313" key="2">
    <source>
        <dbReference type="Proteomes" id="UP000789901"/>
    </source>
</evidence>
<gene>
    <name evidence="1" type="ORF">GMARGA_LOCUS45820</name>
</gene>
<protein>
    <submittedName>
        <fullName evidence="1">25733_t:CDS:1</fullName>
    </submittedName>
</protein>
<reference evidence="1 2" key="1">
    <citation type="submission" date="2021-06" db="EMBL/GenBank/DDBJ databases">
        <authorList>
            <person name="Kallberg Y."/>
            <person name="Tangrot J."/>
            <person name="Rosling A."/>
        </authorList>
    </citation>
    <scope>NUCLEOTIDE SEQUENCE [LARGE SCALE GENOMIC DNA]</scope>
    <source>
        <strain evidence="1 2">120-4 pot B 10/14</strain>
    </source>
</reference>